<dbReference type="Gene3D" id="1.10.10.10">
    <property type="entry name" value="Winged helix-like DNA-binding domain superfamily/Winged helix DNA-binding domain"/>
    <property type="match status" value="1"/>
</dbReference>
<dbReference type="PANTHER" id="PTHR33238:SF7">
    <property type="entry name" value="IRON-DEPENDENT TRANSCRIPTIONAL REGULATOR"/>
    <property type="match status" value="1"/>
</dbReference>
<dbReference type="InterPro" id="IPR036421">
    <property type="entry name" value="Fe_dep_repressor_sf"/>
</dbReference>
<accession>A0AAW9MS69</accession>
<organism evidence="6 7">
    <name type="scientific">Citroniella saccharovorans</name>
    <dbReference type="NCBI Taxonomy" id="2053367"/>
    <lineage>
        <taxon>Bacteria</taxon>
        <taxon>Bacillati</taxon>
        <taxon>Bacillota</taxon>
        <taxon>Tissierellia</taxon>
        <taxon>Tissierellales</taxon>
        <taxon>Peptoniphilaceae</taxon>
        <taxon>Citroniella</taxon>
    </lineage>
</organism>
<evidence type="ECO:0000256" key="4">
    <source>
        <dbReference type="ARBA" id="ARBA00023163"/>
    </source>
</evidence>
<evidence type="ECO:0000256" key="3">
    <source>
        <dbReference type="ARBA" id="ARBA00023125"/>
    </source>
</evidence>
<comment type="caution">
    <text evidence="6">The sequence shown here is derived from an EMBL/GenBank/DDBJ whole genome shotgun (WGS) entry which is preliminary data.</text>
</comment>
<dbReference type="GO" id="GO:0003700">
    <property type="term" value="F:DNA-binding transcription factor activity"/>
    <property type="evidence" value="ECO:0007669"/>
    <property type="project" value="InterPro"/>
</dbReference>
<dbReference type="EMBL" id="JAYKOT010000003">
    <property type="protein sequence ID" value="MEB3429951.1"/>
    <property type="molecule type" value="Genomic_DNA"/>
</dbReference>
<keyword evidence="7" id="KW-1185">Reference proteome</keyword>
<evidence type="ECO:0000259" key="5">
    <source>
        <dbReference type="PROSITE" id="PS50944"/>
    </source>
</evidence>
<dbReference type="InterPro" id="IPR022689">
    <property type="entry name" value="Iron_dep_repressor"/>
</dbReference>
<dbReference type="SUPFAM" id="SSF47979">
    <property type="entry name" value="Iron-dependent repressor protein, dimerization domain"/>
    <property type="match status" value="1"/>
</dbReference>
<dbReference type="Pfam" id="PF02742">
    <property type="entry name" value="Fe_dep_repr_C"/>
    <property type="match status" value="1"/>
</dbReference>
<dbReference type="GO" id="GO:0046914">
    <property type="term" value="F:transition metal ion binding"/>
    <property type="evidence" value="ECO:0007669"/>
    <property type="project" value="InterPro"/>
</dbReference>
<keyword evidence="3" id="KW-0238">DNA-binding</keyword>
<evidence type="ECO:0000256" key="2">
    <source>
        <dbReference type="ARBA" id="ARBA00023015"/>
    </source>
</evidence>
<comment type="similarity">
    <text evidence="1">Belongs to the DtxR/MntR family.</text>
</comment>
<dbReference type="AlphaFoldDB" id="A0AAW9MS69"/>
<dbReference type="Proteomes" id="UP001357733">
    <property type="component" value="Unassembled WGS sequence"/>
</dbReference>
<feature type="domain" description="HTH dtxR-type" evidence="5">
    <location>
        <begin position="1"/>
        <end position="64"/>
    </location>
</feature>
<dbReference type="GO" id="GO:0003677">
    <property type="term" value="F:DNA binding"/>
    <property type="evidence" value="ECO:0007669"/>
    <property type="project" value="UniProtKB-KW"/>
</dbReference>
<keyword evidence="4" id="KW-0804">Transcription</keyword>
<dbReference type="Gene3D" id="1.10.60.10">
    <property type="entry name" value="Iron dependent repressor, metal binding and dimerisation domain"/>
    <property type="match status" value="1"/>
</dbReference>
<keyword evidence="2" id="KW-0805">Transcription regulation</keyword>
<dbReference type="SMART" id="SM00529">
    <property type="entry name" value="HTH_DTXR"/>
    <property type="match status" value="1"/>
</dbReference>
<dbReference type="InterPro" id="IPR036388">
    <property type="entry name" value="WH-like_DNA-bd_sf"/>
</dbReference>
<gene>
    <name evidence="6" type="ORF">VLK81_08015</name>
</gene>
<evidence type="ECO:0000256" key="1">
    <source>
        <dbReference type="ARBA" id="ARBA00007871"/>
    </source>
</evidence>
<protein>
    <submittedName>
        <fullName evidence="6">Metal-dependent transcriptional regulator</fullName>
    </submittedName>
</protein>
<sequence>MKRNESKEDYLEAILVLKEQNKEVGQIDIAKYLDFSKPSVSLAMKNLSEGDLIEIKTNGSIDFKEKGYEIAKEVYERHTILRSFLIKLGVSFKNADTDACQIEYVISNESFEKIKKLYKSLE</sequence>
<dbReference type="InterPro" id="IPR036390">
    <property type="entry name" value="WH_DNA-bd_sf"/>
</dbReference>
<reference evidence="6 7" key="1">
    <citation type="submission" date="2024-01" db="EMBL/GenBank/DDBJ databases">
        <title>Complete genome sequence of Citroniella saccharovorans strain M6.X9, isolated from human fecal sample.</title>
        <authorList>
            <person name="Cheng G."/>
            <person name="Westerholm M."/>
            <person name="Schnurer A."/>
        </authorList>
    </citation>
    <scope>NUCLEOTIDE SEQUENCE [LARGE SCALE GENOMIC DNA]</scope>
    <source>
        <strain evidence="6 7">DSM 29873</strain>
    </source>
</reference>
<dbReference type="Pfam" id="PF01325">
    <property type="entry name" value="Fe_dep_repress"/>
    <property type="match status" value="1"/>
</dbReference>
<dbReference type="GO" id="GO:0046983">
    <property type="term" value="F:protein dimerization activity"/>
    <property type="evidence" value="ECO:0007669"/>
    <property type="project" value="InterPro"/>
</dbReference>
<proteinExistence type="inferred from homology"/>
<dbReference type="InterPro" id="IPR050536">
    <property type="entry name" value="DtxR_MntR_Metal-Reg"/>
</dbReference>
<dbReference type="SUPFAM" id="SSF46785">
    <property type="entry name" value="Winged helix' DNA-binding domain"/>
    <property type="match status" value="1"/>
</dbReference>
<evidence type="ECO:0000313" key="7">
    <source>
        <dbReference type="Proteomes" id="UP001357733"/>
    </source>
</evidence>
<dbReference type="InterPro" id="IPR001367">
    <property type="entry name" value="Fe_dep_repressor"/>
</dbReference>
<dbReference type="RefSeq" id="WP_324620105.1">
    <property type="nucleotide sequence ID" value="NZ_JAYKOT010000003.1"/>
</dbReference>
<evidence type="ECO:0000313" key="6">
    <source>
        <dbReference type="EMBL" id="MEB3429951.1"/>
    </source>
</evidence>
<dbReference type="PANTHER" id="PTHR33238">
    <property type="entry name" value="IRON (METAL) DEPENDENT REPRESSOR, DTXR FAMILY"/>
    <property type="match status" value="1"/>
</dbReference>
<name>A0AAW9MS69_9FIRM</name>
<dbReference type="PROSITE" id="PS50944">
    <property type="entry name" value="HTH_DTXR"/>
    <property type="match status" value="1"/>
</dbReference>
<dbReference type="InterPro" id="IPR022687">
    <property type="entry name" value="HTH_DTXR"/>
</dbReference>